<comment type="caution">
    <text evidence="1">The sequence shown here is derived from an EMBL/GenBank/DDBJ whole genome shotgun (WGS) entry which is preliminary data.</text>
</comment>
<protein>
    <recommendedName>
        <fullName evidence="3">PE-PGRS family protein</fullName>
    </recommendedName>
</protein>
<evidence type="ECO:0008006" key="3">
    <source>
        <dbReference type="Google" id="ProtNLM"/>
    </source>
</evidence>
<accession>A0ABR7YAV3</accession>
<dbReference type="SUPFAM" id="SSF82171">
    <property type="entry name" value="DPP6 N-terminal domain-like"/>
    <property type="match status" value="1"/>
</dbReference>
<proteinExistence type="predicted"/>
<evidence type="ECO:0000313" key="2">
    <source>
        <dbReference type="Proteomes" id="UP000651271"/>
    </source>
</evidence>
<gene>
    <name evidence="1" type="ORF">H8B04_02425</name>
</gene>
<keyword evidence="2" id="KW-1185">Reference proteome</keyword>
<evidence type="ECO:0000313" key="1">
    <source>
        <dbReference type="EMBL" id="MBD1428432.1"/>
    </source>
</evidence>
<dbReference type="Proteomes" id="UP000651271">
    <property type="component" value="Unassembled WGS sequence"/>
</dbReference>
<dbReference type="RefSeq" id="WP_190301332.1">
    <property type="nucleotide sequence ID" value="NZ_JACOIJ010000003.1"/>
</dbReference>
<sequence>MIRFRNNLITIFTIIILILGTVGSTELYGQNPQRLGKVTSAAITEISGIVPYGYEEGYFWVHNDSGDGPNIYLIDSKASLKVRVEIEGVKALDIEDIGRFQLNDKKYLLLADMGNNLRDREILSLYIIEEPKVNFNVSSIKVPLVKELKFRYIDKRRDAEALFVDPLDLQVYILSKRDFESTVFSFPIDLKSDQVNVVKPLQTLPFTFTTAADISSDGKYILAKNLTHIYFWERKNKESIIETFQSEPKIIPYQIEPQGEAICFDLKKRFFYTISERPFGLDSYLYRYDF</sequence>
<dbReference type="EMBL" id="JACOIJ010000003">
    <property type="protein sequence ID" value="MBD1428432.1"/>
    <property type="molecule type" value="Genomic_DNA"/>
</dbReference>
<reference evidence="1 2" key="1">
    <citation type="submission" date="2020-08" db="EMBL/GenBank/DDBJ databases">
        <title>Sphingobacterium sp. DN04309 isolated from aquaculture water.</title>
        <authorList>
            <person name="Zhang M."/>
        </authorList>
    </citation>
    <scope>NUCLEOTIDE SEQUENCE [LARGE SCALE GENOMIC DNA]</scope>
    <source>
        <strain evidence="1 2">DN04309</strain>
    </source>
</reference>
<organism evidence="1 2">
    <name type="scientific">Sphingobacterium litopenaei</name>
    <dbReference type="NCBI Taxonomy" id="2763500"/>
    <lineage>
        <taxon>Bacteria</taxon>
        <taxon>Pseudomonadati</taxon>
        <taxon>Bacteroidota</taxon>
        <taxon>Sphingobacteriia</taxon>
        <taxon>Sphingobacteriales</taxon>
        <taxon>Sphingobacteriaceae</taxon>
        <taxon>Sphingobacterium</taxon>
    </lineage>
</organism>
<name>A0ABR7YAV3_9SPHI</name>